<organism evidence="2">
    <name type="scientific">Chaetoceros debilis</name>
    <dbReference type="NCBI Taxonomy" id="122233"/>
    <lineage>
        <taxon>Eukaryota</taxon>
        <taxon>Sar</taxon>
        <taxon>Stramenopiles</taxon>
        <taxon>Ochrophyta</taxon>
        <taxon>Bacillariophyta</taxon>
        <taxon>Coscinodiscophyceae</taxon>
        <taxon>Chaetocerotophycidae</taxon>
        <taxon>Chaetocerotales</taxon>
        <taxon>Chaetocerotaceae</taxon>
        <taxon>Chaetoceros</taxon>
    </lineage>
</organism>
<proteinExistence type="predicted"/>
<evidence type="ECO:0000256" key="1">
    <source>
        <dbReference type="SAM" id="SignalP"/>
    </source>
</evidence>
<protein>
    <submittedName>
        <fullName evidence="2">Uncharacterized protein</fullName>
    </submittedName>
</protein>
<sequence length="298" mass="33066">MMLLSRYACSLTLLVSLLDRFTVGAFSVNNRPIIIKQTQPPTGTKIMAFASADSPFEPISDFEPIQSDSIVPLEMPWGEQQQWALRDNIHRYLVEIPQLAYENEKGQPESTYALWMALTRDVIELAGYDIEFIRKKYKETMAGFEHPSKIKLPSSPPKSLPLLDQFDFQPNGGVSGKIQGLKGFADGTSVQTSELVQVQLTIPRGYVLTKDGSSAYELGLPLSEETYSSDITRMKINISEDEIKKGLVSSIEKTGQIMGDRETTDLLINLGSATAILLGSATAINMLSHHMTVNVFWV</sequence>
<evidence type="ECO:0000313" key="2">
    <source>
        <dbReference type="EMBL" id="CAE0458750.1"/>
    </source>
</evidence>
<gene>
    <name evidence="2" type="ORF">CDEB00056_LOCUS3591</name>
</gene>
<name>A0A7S3V628_9STRA</name>
<reference evidence="2" key="1">
    <citation type="submission" date="2021-01" db="EMBL/GenBank/DDBJ databases">
        <authorList>
            <person name="Corre E."/>
            <person name="Pelletier E."/>
            <person name="Niang G."/>
            <person name="Scheremetjew M."/>
            <person name="Finn R."/>
            <person name="Kale V."/>
            <person name="Holt S."/>
            <person name="Cochrane G."/>
            <person name="Meng A."/>
            <person name="Brown T."/>
            <person name="Cohen L."/>
        </authorList>
    </citation>
    <scope>NUCLEOTIDE SEQUENCE</scope>
    <source>
        <strain evidence="2">MM31A-1</strain>
    </source>
</reference>
<feature type="signal peptide" evidence="1">
    <location>
        <begin position="1"/>
        <end position="25"/>
    </location>
</feature>
<feature type="chain" id="PRO_5031345948" evidence="1">
    <location>
        <begin position="26"/>
        <end position="298"/>
    </location>
</feature>
<keyword evidence="1" id="KW-0732">Signal</keyword>
<accession>A0A7S3V628</accession>
<dbReference type="AlphaFoldDB" id="A0A7S3V628"/>
<dbReference type="EMBL" id="HBIO01005134">
    <property type="protein sequence ID" value="CAE0458750.1"/>
    <property type="molecule type" value="Transcribed_RNA"/>
</dbReference>